<name>B7QIU0_IXOSC</name>
<dbReference type="PANTHER" id="PTHR12489">
    <property type="entry name" value="LIPOMA HMGIC FUSION PARTNER-LIKE PROTEIN"/>
    <property type="match status" value="1"/>
</dbReference>
<dbReference type="GO" id="GO:0016020">
    <property type="term" value="C:membrane"/>
    <property type="evidence" value="ECO:0007669"/>
    <property type="project" value="UniProtKB-SubCell"/>
</dbReference>
<dbReference type="VEuPathDB" id="VectorBase:ISCI013517"/>
<dbReference type="VEuPathDB" id="VectorBase:ISCW013517"/>
<feature type="transmembrane region" description="Helical" evidence="5">
    <location>
        <begin position="44"/>
        <end position="62"/>
    </location>
</feature>
<dbReference type="EnsemblMetazoa" id="ISCW013517-RA">
    <property type="protein sequence ID" value="ISCW013517-PA"/>
    <property type="gene ID" value="ISCW013517"/>
</dbReference>
<reference evidence="6 8" key="1">
    <citation type="submission" date="2008-03" db="EMBL/GenBank/DDBJ databases">
        <title>Annotation of Ixodes scapularis.</title>
        <authorList>
            <consortium name="Ixodes scapularis Genome Project Consortium"/>
            <person name="Caler E."/>
            <person name="Hannick L.I."/>
            <person name="Bidwell S."/>
            <person name="Joardar V."/>
            <person name="Thiagarajan M."/>
            <person name="Amedeo P."/>
            <person name="Galinsky K.J."/>
            <person name="Schobel S."/>
            <person name="Inman J."/>
            <person name="Hostetler J."/>
            <person name="Miller J."/>
            <person name="Hammond M."/>
            <person name="Megy K."/>
            <person name="Lawson D."/>
            <person name="Kodira C."/>
            <person name="Sutton G."/>
            <person name="Meyer J."/>
            <person name="Hill C.A."/>
            <person name="Birren B."/>
            <person name="Nene V."/>
            <person name="Collins F."/>
            <person name="Alarcon-Chaidez F."/>
            <person name="Wikel S."/>
            <person name="Strausberg R."/>
        </authorList>
    </citation>
    <scope>NUCLEOTIDE SEQUENCE [LARGE SCALE GENOMIC DNA]</scope>
    <source>
        <strain evidence="8">Wikel</strain>
        <strain evidence="6">Wikel colony</strain>
    </source>
</reference>
<dbReference type="InParanoid" id="B7QIU0"/>
<organism>
    <name type="scientific">Ixodes scapularis</name>
    <name type="common">Black-legged tick</name>
    <name type="synonym">Deer tick</name>
    <dbReference type="NCBI Taxonomy" id="6945"/>
    <lineage>
        <taxon>Eukaryota</taxon>
        <taxon>Metazoa</taxon>
        <taxon>Ecdysozoa</taxon>
        <taxon>Arthropoda</taxon>
        <taxon>Chelicerata</taxon>
        <taxon>Arachnida</taxon>
        <taxon>Acari</taxon>
        <taxon>Parasitiformes</taxon>
        <taxon>Ixodida</taxon>
        <taxon>Ixodoidea</taxon>
        <taxon>Ixodidae</taxon>
        <taxon>Ixodinae</taxon>
        <taxon>Ixodes</taxon>
    </lineage>
</organism>
<reference evidence="7" key="2">
    <citation type="submission" date="2020-05" db="UniProtKB">
        <authorList>
            <consortium name="EnsemblMetazoa"/>
        </authorList>
    </citation>
    <scope>IDENTIFICATION</scope>
    <source>
        <strain evidence="7">wikel</strain>
    </source>
</reference>
<evidence type="ECO:0000256" key="5">
    <source>
        <dbReference type="SAM" id="Phobius"/>
    </source>
</evidence>
<keyword evidence="3 5" id="KW-1133">Transmembrane helix</keyword>
<dbReference type="EMBL" id="DS948061">
    <property type="protein sequence ID" value="EEC18762.1"/>
    <property type="molecule type" value="Genomic_DNA"/>
</dbReference>
<keyword evidence="8" id="KW-1185">Reference proteome</keyword>
<dbReference type="InterPro" id="IPR019372">
    <property type="entry name" value="LHFPL"/>
</dbReference>
<gene>
    <name evidence="6" type="ORF">IscW_ISCW013517</name>
</gene>
<proteinExistence type="predicted"/>
<dbReference type="PANTHER" id="PTHR12489:SF22">
    <property type="entry name" value="SI:DKEY-35M8.1"/>
    <property type="match status" value="1"/>
</dbReference>
<evidence type="ECO:0000256" key="2">
    <source>
        <dbReference type="ARBA" id="ARBA00022692"/>
    </source>
</evidence>
<evidence type="ECO:0000313" key="8">
    <source>
        <dbReference type="Proteomes" id="UP000001555"/>
    </source>
</evidence>
<evidence type="ECO:0000256" key="1">
    <source>
        <dbReference type="ARBA" id="ARBA00004141"/>
    </source>
</evidence>
<dbReference type="Pfam" id="PF10242">
    <property type="entry name" value="L_HMGIC_fpl"/>
    <property type="match status" value="1"/>
</dbReference>
<dbReference type="AlphaFoldDB" id="B7QIU0"/>
<dbReference type="OrthoDB" id="5975578at2759"/>
<comment type="subcellular location">
    <subcellularLocation>
        <location evidence="1">Membrane</location>
        <topology evidence="1">Multi-pass membrane protein</topology>
    </subcellularLocation>
</comment>
<evidence type="ECO:0000313" key="6">
    <source>
        <dbReference type="EMBL" id="EEC18762.1"/>
    </source>
</evidence>
<keyword evidence="2 5" id="KW-0812">Transmembrane</keyword>
<dbReference type="HOGENOM" id="CLU_1505113_0_0_1"/>
<dbReference type="PaxDb" id="6945-B7QIU0"/>
<protein>
    <submittedName>
        <fullName evidence="6 7">Uncharacterized protein</fullName>
    </submittedName>
</protein>
<accession>B7QIU0</accession>
<dbReference type="VEuPathDB" id="VectorBase:ISCP_031099"/>
<dbReference type="Proteomes" id="UP000001555">
    <property type="component" value="Unassembled WGS sequence"/>
</dbReference>
<evidence type="ECO:0000256" key="4">
    <source>
        <dbReference type="ARBA" id="ARBA00023136"/>
    </source>
</evidence>
<evidence type="ECO:0000256" key="3">
    <source>
        <dbReference type="ARBA" id="ARBA00022989"/>
    </source>
</evidence>
<keyword evidence="4 5" id="KW-0472">Membrane</keyword>
<dbReference type="EMBL" id="ABJB011101048">
    <property type="status" value="NOT_ANNOTATED_CDS"/>
    <property type="molecule type" value="Genomic_DNA"/>
</dbReference>
<sequence>MILKGTVKPVEKPDNFVGEEHPIPPEKSQHVHVLFSKTSWPVSVVWTLLSFLVALTSLVSLVQPEWLVREQNDVPRPFLTYDPDTLVYMLGLYGVCYKDTDVLVTGSAFCFSFEGSSGDLGTGQFPSTTWRLSFLLFGSGCVLFTTSSLFAILSLGLFGHHRRKFAARIIGHAQGVAGK</sequence>
<evidence type="ECO:0000313" key="7">
    <source>
        <dbReference type="EnsemblMetazoa" id="ISCW013517-PA"/>
    </source>
</evidence>
<feature type="transmembrane region" description="Helical" evidence="5">
    <location>
        <begin position="134"/>
        <end position="158"/>
    </location>
</feature>